<gene>
    <name evidence="1" type="ORF">ACFOW1_06740</name>
</gene>
<organism evidence="1 2">
    <name type="scientific">Parasediminibacterium paludis</name>
    <dbReference type="NCBI Taxonomy" id="908966"/>
    <lineage>
        <taxon>Bacteria</taxon>
        <taxon>Pseudomonadati</taxon>
        <taxon>Bacteroidota</taxon>
        <taxon>Chitinophagia</taxon>
        <taxon>Chitinophagales</taxon>
        <taxon>Chitinophagaceae</taxon>
        <taxon>Parasediminibacterium</taxon>
    </lineage>
</organism>
<evidence type="ECO:0000313" key="2">
    <source>
        <dbReference type="Proteomes" id="UP001595906"/>
    </source>
</evidence>
<evidence type="ECO:0008006" key="3">
    <source>
        <dbReference type="Google" id="ProtNLM"/>
    </source>
</evidence>
<proteinExistence type="predicted"/>
<protein>
    <recommendedName>
        <fullName evidence="3">Transposase</fullName>
    </recommendedName>
</protein>
<sequence length="77" mass="8878">MANPSSSVQSICRLLDYSPQAYHQQQKRLLKKQVNEDLIVQQIHGVRKHQPMCGGRKLFIMLQPFFTAQNIQIGRDA</sequence>
<comment type="caution">
    <text evidence="1">The sequence shown here is derived from an EMBL/GenBank/DDBJ whole genome shotgun (WGS) entry which is preliminary data.</text>
</comment>
<evidence type="ECO:0000313" key="1">
    <source>
        <dbReference type="EMBL" id="MFC4231578.1"/>
    </source>
</evidence>
<keyword evidence="2" id="KW-1185">Reference proteome</keyword>
<feature type="non-terminal residue" evidence="1">
    <location>
        <position position="77"/>
    </location>
</feature>
<name>A0ABV8PWQ3_9BACT</name>
<dbReference type="Proteomes" id="UP001595906">
    <property type="component" value="Unassembled WGS sequence"/>
</dbReference>
<reference evidence="2" key="1">
    <citation type="journal article" date="2019" name="Int. J. Syst. Evol. Microbiol.">
        <title>The Global Catalogue of Microorganisms (GCM) 10K type strain sequencing project: providing services to taxonomists for standard genome sequencing and annotation.</title>
        <authorList>
            <consortium name="The Broad Institute Genomics Platform"/>
            <consortium name="The Broad Institute Genome Sequencing Center for Infectious Disease"/>
            <person name="Wu L."/>
            <person name="Ma J."/>
        </authorList>
    </citation>
    <scope>NUCLEOTIDE SEQUENCE [LARGE SCALE GENOMIC DNA]</scope>
    <source>
        <strain evidence="2">CECT 8010</strain>
    </source>
</reference>
<dbReference type="RefSeq" id="WP_379013105.1">
    <property type="nucleotide sequence ID" value="NZ_JBHSDC010000011.1"/>
</dbReference>
<dbReference type="EMBL" id="JBHSDC010000011">
    <property type="protein sequence ID" value="MFC4231578.1"/>
    <property type="molecule type" value="Genomic_DNA"/>
</dbReference>
<accession>A0ABV8PWQ3</accession>